<evidence type="ECO:0000259" key="8">
    <source>
        <dbReference type="Pfam" id="PF11762"/>
    </source>
</evidence>
<dbReference type="InterPro" id="IPR009015">
    <property type="entry name" value="Fucose_isomerase_N/cen_sf"/>
</dbReference>
<dbReference type="EC" id="5.3.1.4" evidence="6"/>
<evidence type="ECO:0000313" key="10">
    <source>
        <dbReference type="EMBL" id="GGB22516.1"/>
    </source>
</evidence>
<dbReference type="SUPFAM" id="SSF53743">
    <property type="entry name" value="FucI/AraA N-terminal and middle domains"/>
    <property type="match status" value="1"/>
</dbReference>
<dbReference type="EMBL" id="BMHI01000002">
    <property type="protein sequence ID" value="GGB22516.1"/>
    <property type="molecule type" value="Genomic_DNA"/>
</dbReference>
<gene>
    <name evidence="6 10" type="primary">araA</name>
    <name evidence="10" type="ORF">GCM10011492_10420</name>
</gene>
<dbReference type="Pfam" id="PF11762">
    <property type="entry name" value="Arabinose_Iso_C"/>
    <property type="match status" value="1"/>
</dbReference>
<dbReference type="GO" id="GO:0005829">
    <property type="term" value="C:cytosol"/>
    <property type="evidence" value="ECO:0007669"/>
    <property type="project" value="TreeGrafter"/>
</dbReference>
<reference evidence="10" key="1">
    <citation type="journal article" date="2014" name="Int. J. Syst. Evol. Microbiol.">
        <title>Complete genome sequence of Corynebacterium casei LMG S-19264T (=DSM 44701T), isolated from a smear-ripened cheese.</title>
        <authorList>
            <consortium name="US DOE Joint Genome Institute (JGI-PGF)"/>
            <person name="Walter F."/>
            <person name="Albersmeier A."/>
            <person name="Kalinowski J."/>
            <person name="Ruckert C."/>
        </authorList>
    </citation>
    <scope>NUCLEOTIDE SEQUENCE</scope>
    <source>
        <strain evidence="10">CGMCC 1.15085</strain>
    </source>
</reference>
<evidence type="ECO:0000256" key="5">
    <source>
        <dbReference type="ARBA" id="ARBA00023277"/>
    </source>
</evidence>
<dbReference type="RefSeq" id="WP_188835949.1">
    <property type="nucleotide sequence ID" value="NZ_BMHI01000002.1"/>
</dbReference>
<comment type="pathway">
    <text evidence="6">Carbohydrate degradation; L-arabinose degradation via L-ribulose; D-xylulose 5-phosphate from L-arabinose (bacterial route): step 1/3.</text>
</comment>
<feature type="domain" description="L-arabinose isomerase N-terminal" evidence="7">
    <location>
        <begin position="9"/>
        <end position="174"/>
    </location>
</feature>
<accession>A0A916WRE2</accession>
<feature type="domain" description="L-arabinose isomerase central" evidence="9">
    <location>
        <begin position="178"/>
        <end position="324"/>
    </location>
</feature>
<keyword evidence="4 6" id="KW-0413">Isomerase</keyword>
<dbReference type="SUPFAM" id="SSF50443">
    <property type="entry name" value="FucI/AraA C-terminal domain-like"/>
    <property type="match status" value="1"/>
</dbReference>
<evidence type="ECO:0000256" key="2">
    <source>
        <dbReference type="ARBA" id="ARBA00022935"/>
    </source>
</evidence>
<dbReference type="Pfam" id="PF02610">
    <property type="entry name" value="AraA_N"/>
    <property type="match status" value="1"/>
</dbReference>
<evidence type="ECO:0000256" key="1">
    <source>
        <dbReference type="ARBA" id="ARBA00022723"/>
    </source>
</evidence>
<dbReference type="InterPro" id="IPR055390">
    <property type="entry name" value="AraA_central"/>
</dbReference>
<dbReference type="GO" id="GO:0019569">
    <property type="term" value="P:L-arabinose catabolic process to D-xylulose 5-phosphate"/>
    <property type="evidence" value="ECO:0007669"/>
    <property type="project" value="UniProtKB-UniRule"/>
</dbReference>
<dbReference type="AlphaFoldDB" id="A0A916WRE2"/>
<dbReference type="InterPro" id="IPR055389">
    <property type="entry name" value="AraA_N"/>
</dbReference>
<feature type="binding site" evidence="6">
    <location>
        <position position="334"/>
    </location>
    <ligand>
        <name>Mn(2+)</name>
        <dbReference type="ChEBI" id="CHEBI:29035"/>
    </ligand>
</feature>
<evidence type="ECO:0000313" key="11">
    <source>
        <dbReference type="Proteomes" id="UP000636793"/>
    </source>
</evidence>
<dbReference type="Pfam" id="PF24856">
    <property type="entry name" value="AraA_central"/>
    <property type="match status" value="1"/>
</dbReference>
<keyword evidence="3 6" id="KW-0464">Manganese</keyword>
<keyword evidence="11" id="KW-1185">Reference proteome</keyword>
<feature type="binding site" evidence="6">
    <location>
        <position position="307"/>
    </location>
    <ligand>
        <name>Mn(2+)</name>
        <dbReference type="ChEBI" id="CHEBI:29035"/>
    </ligand>
</feature>
<organism evidence="10 11">
    <name type="scientific">Flexivirga endophytica</name>
    <dbReference type="NCBI Taxonomy" id="1849103"/>
    <lineage>
        <taxon>Bacteria</taxon>
        <taxon>Bacillati</taxon>
        <taxon>Actinomycetota</taxon>
        <taxon>Actinomycetes</taxon>
        <taxon>Micrococcales</taxon>
        <taxon>Dermacoccaceae</taxon>
        <taxon>Flexivirga</taxon>
    </lineage>
</organism>
<dbReference type="InterPro" id="IPR003762">
    <property type="entry name" value="Lara_isomerase"/>
</dbReference>
<comment type="catalytic activity">
    <reaction evidence="6">
        <text>beta-L-arabinopyranose = L-ribulose</text>
        <dbReference type="Rhea" id="RHEA:14821"/>
        <dbReference type="ChEBI" id="CHEBI:16880"/>
        <dbReference type="ChEBI" id="CHEBI:40886"/>
        <dbReference type="EC" id="5.3.1.4"/>
    </reaction>
</comment>
<dbReference type="GO" id="GO:0008733">
    <property type="term" value="F:L-arabinose isomerase activity"/>
    <property type="evidence" value="ECO:0007669"/>
    <property type="project" value="UniProtKB-UniRule"/>
</dbReference>
<dbReference type="PANTHER" id="PTHR38464:SF1">
    <property type="entry name" value="L-ARABINOSE ISOMERASE"/>
    <property type="match status" value="1"/>
</dbReference>
<dbReference type="InterPro" id="IPR004216">
    <property type="entry name" value="Fuc/Ara_isomerase_C"/>
</dbReference>
<comment type="function">
    <text evidence="6">Catalyzes the conversion of L-arabinose to L-ribulose.</text>
</comment>
<name>A0A916WRE2_9MICO</name>
<dbReference type="PANTHER" id="PTHR38464">
    <property type="entry name" value="L-ARABINOSE ISOMERASE"/>
    <property type="match status" value="1"/>
</dbReference>
<comment type="caution">
    <text evidence="10">The sequence shown here is derived from an EMBL/GenBank/DDBJ whole genome shotgun (WGS) entry which is preliminary data.</text>
</comment>
<proteinExistence type="inferred from homology"/>
<feature type="binding site" evidence="6">
    <location>
        <position position="351"/>
    </location>
    <ligand>
        <name>Mn(2+)</name>
        <dbReference type="ChEBI" id="CHEBI:29035"/>
    </ligand>
</feature>
<evidence type="ECO:0000259" key="9">
    <source>
        <dbReference type="Pfam" id="PF24856"/>
    </source>
</evidence>
<comment type="similarity">
    <text evidence="6">Belongs to the arabinose isomerase family.</text>
</comment>
<dbReference type="InterPro" id="IPR038583">
    <property type="entry name" value="AraA_N_sf"/>
</dbReference>
<feature type="domain" description="L-arabinose isomerase C-terminal" evidence="8">
    <location>
        <begin position="329"/>
        <end position="472"/>
    </location>
</feature>
<keyword evidence="5 6" id="KW-0119">Carbohydrate metabolism</keyword>
<dbReference type="PIRSF" id="PIRSF001478">
    <property type="entry name" value="L-ara_isomerase"/>
    <property type="match status" value="1"/>
</dbReference>
<dbReference type="Gene3D" id="3.40.50.10940">
    <property type="match status" value="1"/>
</dbReference>
<dbReference type="GO" id="GO:0030145">
    <property type="term" value="F:manganese ion binding"/>
    <property type="evidence" value="ECO:0007669"/>
    <property type="project" value="UniProtKB-UniRule"/>
</dbReference>
<evidence type="ECO:0000256" key="3">
    <source>
        <dbReference type="ARBA" id="ARBA00023211"/>
    </source>
</evidence>
<keyword evidence="1 6" id="KW-0479">Metal-binding</keyword>
<dbReference type="Proteomes" id="UP000636793">
    <property type="component" value="Unassembled WGS sequence"/>
</dbReference>
<dbReference type="HAMAP" id="MF_00519">
    <property type="entry name" value="Arabinose_Isome"/>
    <property type="match status" value="1"/>
</dbReference>
<evidence type="ECO:0000256" key="6">
    <source>
        <dbReference type="HAMAP-Rule" id="MF_00519"/>
    </source>
</evidence>
<protein>
    <recommendedName>
        <fullName evidence="6">L-arabinose isomerase</fullName>
        <ecNumber evidence="6">5.3.1.4</ecNumber>
    </recommendedName>
</protein>
<evidence type="ECO:0000259" key="7">
    <source>
        <dbReference type="Pfam" id="PF02610"/>
    </source>
</evidence>
<evidence type="ECO:0000256" key="4">
    <source>
        <dbReference type="ARBA" id="ARBA00023235"/>
    </source>
</evidence>
<sequence length="502" mass="55659">MRDPFQDKEIWFLTGSQDLYGDDVLRQVIDQSTAVAKLVDGAADVPVRVVWKPVLKDADAIRRTVLEAEADDGCVGLIAWMHTFSPAKMWIRGLERLSLPLLQLHTQANVELPWSTIDMDFMNLNQAAHGDREFGYLLTRMAVPRKVVVGHASDPRVQREVGMWARAATGRAELRTMRLARFGDNMRNVAVTEGDKTEAEILLGVSVNTWGVTELADRVRDVTESAVDTLVEECLHRYDLQAELRPGAERHGGLRYEARVEIALRSFLEDGGFAAFTTNFEDLGPLRQLPGLAVQRLMADGYGFGAEGDWKTALLVRTAKVMGFGLPGGASLMEDYTYDFAAPDGLILGAHMLEVCPTLTTDRARLEIHPLSMGDRDDPVRLVFEADPGPGVVVSMSDLRDRFRLTANVVDVVPAPQDLPRLPVGHAVWSPQPDLPTAAHAWLLAGGAHHTVLTTALPMEVFHDLARMLSTELVVIDETTTPTRMEHELRWSSAYYRLLARP</sequence>
<comment type="cofactor">
    <cofactor evidence="6">
        <name>Mn(2+)</name>
        <dbReference type="ChEBI" id="CHEBI:29035"/>
    </cofactor>
    <text evidence="6">Binds 1 Mn(2+) ion per subunit.</text>
</comment>
<feature type="binding site" evidence="6">
    <location>
        <position position="450"/>
    </location>
    <ligand>
        <name>Mn(2+)</name>
        <dbReference type="ChEBI" id="CHEBI:29035"/>
    </ligand>
</feature>
<dbReference type="InterPro" id="IPR024664">
    <property type="entry name" value="Ara_Isoase_C"/>
</dbReference>
<dbReference type="NCBIfam" id="NF002795">
    <property type="entry name" value="PRK02929.1"/>
    <property type="match status" value="1"/>
</dbReference>
<reference evidence="10" key="2">
    <citation type="submission" date="2020-09" db="EMBL/GenBank/DDBJ databases">
        <authorList>
            <person name="Sun Q."/>
            <person name="Zhou Y."/>
        </authorList>
    </citation>
    <scope>NUCLEOTIDE SEQUENCE</scope>
    <source>
        <strain evidence="10">CGMCC 1.15085</strain>
    </source>
</reference>
<keyword evidence="2 6" id="KW-0054">Arabinose catabolism</keyword>